<comment type="caution">
    <text evidence="5">The sequence shown here is derived from an EMBL/GenBank/DDBJ whole genome shotgun (WGS) entry which is preliminary data.</text>
</comment>
<dbReference type="Proteomes" id="UP000077381">
    <property type="component" value="Unassembled WGS sequence"/>
</dbReference>
<dbReference type="GO" id="GO:0003677">
    <property type="term" value="F:DNA binding"/>
    <property type="evidence" value="ECO:0007669"/>
    <property type="project" value="UniProtKB-KW"/>
</dbReference>
<dbReference type="PANTHER" id="PTHR33204:SF39">
    <property type="entry name" value="TRANSCRIPTIONAL REGULATORY PROTEIN"/>
    <property type="match status" value="1"/>
</dbReference>
<evidence type="ECO:0000259" key="4">
    <source>
        <dbReference type="PROSITE" id="PS51118"/>
    </source>
</evidence>
<dbReference type="InterPro" id="IPR002577">
    <property type="entry name" value="HTH_HxlR"/>
</dbReference>
<sequence length="75" mass="8216">MLTQTLRALERDGLVNRTVYPTVPPRVEYGLTELGVEAGRLTSAIGAWAVEHAQQVLAARQDFDDQVATAPEPVR</sequence>
<dbReference type="PROSITE" id="PS51118">
    <property type="entry name" value="HTH_HXLR"/>
    <property type="match status" value="1"/>
</dbReference>
<evidence type="ECO:0000256" key="3">
    <source>
        <dbReference type="ARBA" id="ARBA00023163"/>
    </source>
</evidence>
<dbReference type="Gene3D" id="1.10.10.10">
    <property type="entry name" value="Winged helix-like DNA-binding domain superfamily/Winged helix DNA-binding domain"/>
    <property type="match status" value="1"/>
</dbReference>
<evidence type="ECO:0000256" key="1">
    <source>
        <dbReference type="ARBA" id="ARBA00023015"/>
    </source>
</evidence>
<evidence type="ECO:0000313" key="5">
    <source>
        <dbReference type="EMBL" id="OAH15974.1"/>
    </source>
</evidence>
<dbReference type="STRING" id="1716141.STSP_06770"/>
<dbReference type="EMBL" id="LOHS01000029">
    <property type="protein sequence ID" value="OAH15974.1"/>
    <property type="molecule type" value="Genomic_DNA"/>
</dbReference>
<dbReference type="AlphaFoldDB" id="A0A177I076"/>
<dbReference type="InterPro" id="IPR036390">
    <property type="entry name" value="WH_DNA-bd_sf"/>
</dbReference>
<dbReference type="PATRIC" id="fig|1716141.3.peg.720"/>
<keyword evidence="6" id="KW-1185">Reference proteome</keyword>
<dbReference type="InterPro" id="IPR036388">
    <property type="entry name" value="WH-like_DNA-bd_sf"/>
</dbReference>
<dbReference type="Pfam" id="PF01638">
    <property type="entry name" value="HxlR"/>
    <property type="match status" value="1"/>
</dbReference>
<gene>
    <name evidence="5" type="primary">ytcD_1</name>
    <name evidence="5" type="ORF">STSP_06770</name>
</gene>
<keyword evidence="1" id="KW-0805">Transcription regulation</keyword>
<reference evidence="5 6" key="1">
    <citation type="submission" date="2015-12" db="EMBL/GenBank/DDBJ databases">
        <title>Genome sequence of Streptomyces sp. G25.</title>
        <authorList>
            <person name="Poehlein A."/>
            <person name="Roettig A."/>
            <person name="Hiessl S."/>
            <person name="Hauschild P."/>
            <person name="Schauer J."/>
            <person name="Madkour M.H."/>
            <person name="Al-Ansari A.M."/>
            <person name="Almakishah N.H."/>
            <person name="Steinbuechel A."/>
            <person name="Daniel R."/>
        </authorList>
    </citation>
    <scope>NUCLEOTIDE SEQUENCE [LARGE SCALE GENOMIC DNA]</scope>
    <source>
        <strain evidence="6">G25(2015)</strain>
    </source>
</reference>
<keyword evidence="2" id="KW-0238">DNA-binding</keyword>
<keyword evidence="3" id="KW-0804">Transcription</keyword>
<organism evidence="5 6">
    <name type="scientific">Streptomyces jeddahensis</name>
    <dbReference type="NCBI Taxonomy" id="1716141"/>
    <lineage>
        <taxon>Bacteria</taxon>
        <taxon>Bacillati</taxon>
        <taxon>Actinomycetota</taxon>
        <taxon>Actinomycetes</taxon>
        <taxon>Kitasatosporales</taxon>
        <taxon>Streptomycetaceae</taxon>
        <taxon>Streptomyces</taxon>
    </lineage>
</organism>
<name>A0A177I076_9ACTN</name>
<accession>A0A177I076</accession>
<proteinExistence type="predicted"/>
<evidence type="ECO:0000256" key="2">
    <source>
        <dbReference type="ARBA" id="ARBA00023125"/>
    </source>
</evidence>
<protein>
    <submittedName>
        <fullName evidence="5">Putative HTH-type transcriptional regulator YtcD</fullName>
    </submittedName>
</protein>
<dbReference type="PANTHER" id="PTHR33204">
    <property type="entry name" value="TRANSCRIPTIONAL REGULATOR, MARR FAMILY"/>
    <property type="match status" value="1"/>
</dbReference>
<dbReference type="SUPFAM" id="SSF46785">
    <property type="entry name" value="Winged helix' DNA-binding domain"/>
    <property type="match status" value="1"/>
</dbReference>
<feature type="domain" description="HTH hxlR-type" evidence="4">
    <location>
        <begin position="1"/>
        <end position="57"/>
    </location>
</feature>
<evidence type="ECO:0000313" key="6">
    <source>
        <dbReference type="Proteomes" id="UP000077381"/>
    </source>
</evidence>